<name>A0AAJ6KED6_BRAPL</name>
<proteinExistence type="predicted"/>
<feature type="chain" id="PRO_5042560696" description="Lipoprotein" evidence="1">
    <location>
        <begin position="20"/>
        <end position="357"/>
    </location>
</feature>
<dbReference type="AlphaFoldDB" id="A0AAJ6KED6"/>
<reference evidence="2" key="1">
    <citation type="submission" date="2022-06" db="EMBL/GenBank/DDBJ databases">
        <title>Brachyspira pilosicoli from pigs in Switzerland.</title>
        <authorList>
            <person name="Schmitt S."/>
            <person name="Arnold M."/>
            <person name="Rossano A."/>
            <person name="Perreten V."/>
        </authorList>
    </citation>
    <scope>NUCLEOTIDE SEQUENCE</scope>
    <source>
        <strain evidence="2">MEI4028</strain>
    </source>
</reference>
<protein>
    <recommendedName>
        <fullName evidence="4">Lipoprotein</fullName>
    </recommendedName>
</protein>
<accession>A0AAJ6KED6</accession>
<dbReference type="PROSITE" id="PS51257">
    <property type="entry name" value="PROKAR_LIPOPROTEIN"/>
    <property type="match status" value="1"/>
</dbReference>
<dbReference type="RefSeq" id="WP_284603079.1">
    <property type="nucleotide sequence ID" value="NZ_CP098752.1"/>
</dbReference>
<evidence type="ECO:0000313" key="2">
    <source>
        <dbReference type="EMBL" id="WIH95479.1"/>
    </source>
</evidence>
<organism evidence="2 3">
    <name type="scientific">Brachyspira pilosicoli</name>
    <name type="common">Serpulina pilosicoli</name>
    <dbReference type="NCBI Taxonomy" id="52584"/>
    <lineage>
        <taxon>Bacteria</taxon>
        <taxon>Pseudomonadati</taxon>
        <taxon>Spirochaetota</taxon>
        <taxon>Spirochaetia</taxon>
        <taxon>Brachyspirales</taxon>
        <taxon>Brachyspiraceae</taxon>
        <taxon>Brachyspira</taxon>
    </lineage>
</organism>
<evidence type="ECO:0008006" key="4">
    <source>
        <dbReference type="Google" id="ProtNLM"/>
    </source>
</evidence>
<dbReference type="EMBL" id="CP098754">
    <property type="protein sequence ID" value="WIH95479.1"/>
    <property type="molecule type" value="Genomic_DNA"/>
</dbReference>
<evidence type="ECO:0000313" key="3">
    <source>
        <dbReference type="Proteomes" id="UP001242021"/>
    </source>
</evidence>
<evidence type="ECO:0000256" key="1">
    <source>
        <dbReference type="SAM" id="SignalP"/>
    </source>
</evidence>
<keyword evidence="1" id="KW-0732">Signal</keyword>
<dbReference type="Proteomes" id="UP001242021">
    <property type="component" value="Chromosome"/>
</dbReference>
<feature type="signal peptide" evidence="1">
    <location>
        <begin position="1"/>
        <end position="19"/>
    </location>
</feature>
<gene>
    <name evidence="2" type="ORF">NEH99_02795</name>
</gene>
<sequence>MNKIILVFITLFIISCANSTTSPNTNIDIGDGTVIDEIIVEKPPVADDIITDPVKISDYLKKYSGRYYLETIDKNNITNRTIKVIVENGIVYDEKVSQKFGVKTLFLNKLQIEIIGNELSGDINEKNSRVEVFDFYDTYMTTSVKKVYNKESFSASQGQLVGTISEIKTYSGSYYIWVNELNKLSKKYLFSINEQGEIYADASIKNLNPEFSLKNNILVMKYTEGANKIEKNYILKGDRIVEGSVLINDVINNELETLKRSDLLTDYVGEYYANSVTLYIENNYVYIGTKLPNGGYSYINGTALLQGNELIMYQYENNSTSNNKEHKIVFSKNKKIAVYYDPHTLKTINLIRKERSK</sequence>